<dbReference type="Proteomes" id="UP000078492">
    <property type="component" value="Unassembled WGS sequence"/>
</dbReference>
<name>A0A151IRL9_9HYME</name>
<evidence type="ECO:0000313" key="2">
    <source>
        <dbReference type="Proteomes" id="UP000078492"/>
    </source>
</evidence>
<organism evidence="1 2">
    <name type="scientific">Trachymyrmex cornetzi</name>
    <dbReference type="NCBI Taxonomy" id="471704"/>
    <lineage>
        <taxon>Eukaryota</taxon>
        <taxon>Metazoa</taxon>
        <taxon>Ecdysozoa</taxon>
        <taxon>Arthropoda</taxon>
        <taxon>Hexapoda</taxon>
        <taxon>Insecta</taxon>
        <taxon>Pterygota</taxon>
        <taxon>Neoptera</taxon>
        <taxon>Endopterygota</taxon>
        <taxon>Hymenoptera</taxon>
        <taxon>Apocrita</taxon>
        <taxon>Aculeata</taxon>
        <taxon>Formicoidea</taxon>
        <taxon>Formicidae</taxon>
        <taxon>Myrmicinae</taxon>
        <taxon>Trachymyrmex</taxon>
    </lineage>
</organism>
<reference evidence="1 2" key="1">
    <citation type="submission" date="2015-09" db="EMBL/GenBank/DDBJ databases">
        <title>Trachymyrmex cornetzi WGS genome.</title>
        <authorList>
            <person name="Nygaard S."/>
            <person name="Hu H."/>
            <person name="Boomsma J."/>
            <person name="Zhang G."/>
        </authorList>
    </citation>
    <scope>NUCLEOTIDE SEQUENCE [LARGE SCALE GENOMIC DNA]</scope>
    <source>
        <strain evidence="1">Tcor2-1</strain>
        <tissue evidence="1">Whole body</tissue>
    </source>
</reference>
<keyword evidence="2" id="KW-1185">Reference proteome</keyword>
<dbReference type="EMBL" id="KQ981114">
    <property type="protein sequence ID" value="KYN09378.1"/>
    <property type="molecule type" value="Genomic_DNA"/>
</dbReference>
<gene>
    <name evidence="1" type="ORF">ALC57_18510</name>
</gene>
<evidence type="ECO:0000313" key="1">
    <source>
        <dbReference type="EMBL" id="KYN09378.1"/>
    </source>
</evidence>
<accession>A0A151IRL9</accession>
<sequence>MNCVSRQMVRAERRAEREFRSYMDIWDDGDLFLNELFGLQPYDNVSEDM</sequence>
<proteinExistence type="predicted"/>
<protein>
    <submittedName>
        <fullName evidence="1">Uncharacterized protein</fullName>
    </submittedName>
</protein>
<dbReference type="AlphaFoldDB" id="A0A151IRL9"/>